<accession>A0A5A7PG39</accession>
<evidence type="ECO:0000313" key="1">
    <source>
        <dbReference type="EMBL" id="GER31853.1"/>
    </source>
</evidence>
<keyword evidence="2" id="KW-1185">Reference proteome</keyword>
<reference evidence="2" key="1">
    <citation type="journal article" date="2019" name="Curr. Biol.">
        <title>Genome Sequence of Striga asiatica Provides Insight into the Evolution of Plant Parasitism.</title>
        <authorList>
            <person name="Yoshida S."/>
            <person name="Kim S."/>
            <person name="Wafula E.K."/>
            <person name="Tanskanen J."/>
            <person name="Kim Y.M."/>
            <person name="Honaas L."/>
            <person name="Yang Z."/>
            <person name="Spallek T."/>
            <person name="Conn C.E."/>
            <person name="Ichihashi Y."/>
            <person name="Cheong K."/>
            <person name="Cui S."/>
            <person name="Der J.P."/>
            <person name="Gundlach H."/>
            <person name="Jiao Y."/>
            <person name="Hori C."/>
            <person name="Ishida J.K."/>
            <person name="Kasahara H."/>
            <person name="Kiba T."/>
            <person name="Kim M.S."/>
            <person name="Koo N."/>
            <person name="Laohavisit A."/>
            <person name="Lee Y.H."/>
            <person name="Lumba S."/>
            <person name="McCourt P."/>
            <person name="Mortimer J.C."/>
            <person name="Mutuku J.M."/>
            <person name="Nomura T."/>
            <person name="Sasaki-Sekimoto Y."/>
            <person name="Seto Y."/>
            <person name="Wang Y."/>
            <person name="Wakatake T."/>
            <person name="Sakakibara H."/>
            <person name="Demura T."/>
            <person name="Yamaguchi S."/>
            <person name="Yoneyama K."/>
            <person name="Manabe R.I."/>
            <person name="Nelson D.C."/>
            <person name="Schulman A.H."/>
            <person name="Timko M.P."/>
            <person name="dePamphilis C.W."/>
            <person name="Choi D."/>
            <person name="Shirasu K."/>
        </authorList>
    </citation>
    <scope>NUCLEOTIDE SEQUENCE [LARGE SCALE GENOMIC DNA]</scope>
    <source>
        <strain evidence="2">cv. UVA1</strain>
    </source>
</reference>
<organism evidence="1 2">
    <name type="scientific">Striga asiatica</name>
    <name type="common">Asiatic witchweed</name>
    <name type="synonym">Buchnera asiatica</name>
    <dbReference type="NCBI Taxonomy" id="4170"/>
    <lineage>
        <taxon>Eukaryota</taxon>
        <taxon>Viridiplantae</taxon>
        <taxon>Streptophyta</taxon>
        <taxon>Embryophyta</taxon>
        <taxon>Tracheophyta</taxon>
        <taxon>Spermatophyta</taxon>
        <taxon>Magnoliopsida</taxon>
        <taxon>eudicotyledons</taxon>
        <taxon>Gunneridae</taxon>
        <taxon>Pentapetalae</taxon>
        <taxon>asterids</taxon>
        <taxon>lamiids</taxon>
        <taxon>Lamiales</taxon>
        <taxon>Orobanchaceae</taxon>
        <taxon>Buchnereae</taxon>
        <taxon>Striga</taxon>
    </lineage>
</organism>
<dbReference type="EMBL" id="BKCP01004516">
    <property type="protein sequence ID" value="GER31853.1"/>
    <property type="molecule type" value="Genomic_DNA"/>
</dbReference>
<evidence type="ECO:0000313" key="2">
    <source>
        <dbReference type="Proteomes" id="UP000325081"/>
    </source>
</evidence>
<dbReference type="AlphaFoldDB" id="A0A5A7PG39"/>
<comment type="caution">
    <text evidence="1">The sequence shown here is derived from an EMBL/GenBank/DDBJ whole genome shotgun (WGS) entry which is preliminary data.</text>
</comment>
<sequence>MAKTFCGLVKTTNDDIALNVNCCDACTEVCRTRVVVRICVSWPSFVYCAWWRTPGWSRRHNRNCKQMGGGYSTISSTKFQKEDASVSSFRVKTEQYNSCCLRG</sequence>
<feature type="non-terminal residue" evidence="1">
    <location>
        <position position="103"/>
    </location>
</feature>
<proteinExistence type="predicted"/>
<gene>
    <name evidence="1" type="ORF">STAS_07895</name>
</gene>
<name>A0A5A7PG39_STRAF</name>
<dbReference type="Proteomes" id="UP000325081">
    <property type="component" value="Unassembled WGS sequence"/>
</dbReference>
<protein>
    <submittedName>
        <fullName evidence="1">Poly(A) polymerase 2</fullName>
    </submittedName>
</protein>